<protein>
    <recommendedName>
        <fullName evidence="3">NACHT domain-containing protein</fullName>
    </recommendedName>
</protein>
<dbReference type="PANTHER" id="PTHR10039">
    <property type="entry name" value="AMELOGENIN"/>
    <property type="match status" value="1"/>
</dbReference>
<dbReference type="Gene3D" id="3.40.50.300">
    <property type="entry name" value="P-loop containing nucleotide triphosphate hydrolases"/>
    <property type="match status" value="1"/>
</dbReference>
<accession>A0AAD5VHX5</accession>
<dbReference type="SUPFAM" id="SSF52540">
    <property type="entry name" value="P-loop containing nucleoside triphosphate hydrolases"/>
    <property type="match status" value="1"/>
</dbReference>
<reference evidence="4" key="1">
    <citation type="submission" date="2022-07" db="EMBL/GenBank/DDBJ databases">
        <title>Genome Sequence of Leucocoprinus birnbaumii.</title>
        <authorList>
            <person name="Buettner E."/>
        </authorList>
    </citation>
    <scope>NUCLEOTIDE SEQUENCE</scope>
    <source>
        <strain evidence="4">VT141</strain>
    </source>
</reference>
<dbReference type="PANTHER" id="PTHR10039:SF14">
    <property type="entry name" value="NACHT DOMAIN-CONTAINING PROTEIN"/>
    <property type="match status" value="1"/>
</dbReference>
<name>A0AAD5VHX5_9AGAR</name>
<comment type="caution">
    <text evidence="4">The sequence shown here is derived from an EMBL/GenBank/DDBJ whole genome shotgun (WGS) entry which is preliminary data.</text>
</comment>
<proteinExistence type="predicted"/>
<keyword evidence="1" id="KW-0677">Repeat</keyword>
<evidence type="ECO:0000313" key="5">
    <source>
        <dbReference type="Proteomes" id="UP001213000"/>
    </source>
</evidence>
<dbReference type="AlphaFoldDB" id="A0AAD5VHX5"/>
<feature type="domain" description="NACHT" evidence="3">
    <location>
        <begin position="295"/>
        <end position="442"/>
    </location>
</feature>
<dbReference type="InterPro" id="IPR027417">
    <property type="entry name" value="P-loop_NTPase"/>
</dbReference>
<organism evidence="4 5">
    <name type="scientific">Leucocoprinus birnbaumii</name>
    <dbReference type="NCBI Taxonomy" id="56174"/>
    <lineage>
        <taxon>Eukaryota</taxon>
        <taxon>Fungi</taxon>
        <taxon>Dikarya</taxon>
        <taxon>Basidiomycota</taxon>
        <taxon>Agaricomycotina</taxon>
        <taxon>Agaricomycetes</taxon>
        <taxon>Agaricomycetidae</taxon>
        <taxon>Agaricales</taxon>
        <taxon>Agaricineae</taxon>
        <taxon>Agaricaceae</taxon>
        <taxon>Leucocoprinus</taxon>
    </lineage>
</organism>
<keyword evidence="5" id="KW-1185">Reference proteome</keyword>
<evidence type="ECO:0000259" key="3">
    <source>
        <dbReference type="PROSITE" id="PS50837"/>
    </source>
</evidence>
<evidence type="ECO:0000256" key="1">
    <source>
        <dbReference type="ARBA" id="ARBA00022737"/>
    </source>
</evidence>
<dbReference type="InterPro" id="IPR007111">
    <property type="entry name" value="NACHT_NTPase"/>
</dbReference>
<dbReference type="Pfam" id="PF24883">
    <property type="entry name" value="NPHP3_N"/>
    <property type="match status" value="1"/>
</dbReference>
<dbReference type="EMBL" id="JANIEX010001142">
    <property type="protein sequence ID" value="KAJ3560596.1"/>
    <property type="molecule type" value="Genomic_DNA"/>
</dbReference>
<dbReference type="Proteomes" id="UP001213000">
    <property type="component" value="Unassembled WGS sequence"/>
</dbReference>
<gene>
    <name evidence="4" type="ORF">NP233_g10730</name>
</gene>
<feature type="region of interest" description="Disordered" evidence="2">
    <location>
        <begin position="131"/>
        <end position="154"/>
    </location>
</feature>
<dbReference type="InterPro" id="IPR056884">
    <property type="entry name" value="NPHP3-like_N"/>
</dbReference>
<sequence>MLDHGRHTCDTGLARLVTSWDIIPTSAARNTFRIACGDEEHWVMAVCFSSCFFADFGHETVLESISTMKHGATSSETIPIPSTLAGYGSFQTIAEEGAPLSVSCPCKSFIKFRDSLKDEFVKDVLPVQRQSFRRPTKRNTASTADSEAHSSPLTAFSTPSAALSVDVLGIGKKGRPSPSIRPDKELPPIPSMPPGMVHENIGIDTFGLVPASQGLGFFQNASNFSVNQPVMIEHLGRLEIHQSSDSNVFAAMRNEYVLIGAEYNSSDRDDPPRCYPDTRTRFLDDLQTRIYSGTRVIWLYGPAGAGKSTIMQTLAETIAASLACSTLFFSRLHKRQDCKKIFTTIAYNFACVNVEYRRFLRDRLSSDPGFLAKSLEEQFKRLFILPFLNNRAVSNAKPWVIMIDGLDECNSEPDQCRVLDFIRKSILHYSASTPFVWVISSRMEAHLVGPFSLIESSIQDFWKVEVAIGTQEASKSAETFFRVEFAQIRQHHAGMLPRSWPSEAELVKLAVASWGLYIFSKTLSGYIAEEDPQNRLERIQLLIRQSGNTATSKAARKDGDNPFRLLDILYAMIMSDIPPKYLPTAKSILAFSLIAKAAFYTKDMPSDDSRSENPNVAYLLDVCNILDLSHHYAYRSLRKLYSVLLIPPPEKAHESGVQFRHVSFADFLTDESRSKEYYISLNDELLKIWQGYCRIAKQSMYQPGRITLAWEPANSLISGTDLERRLGRRARLKWLELLTEFFHDNPSCKCRLEYRFLPDISETVTVLRGLSPFIVNIPRNLGTISKLYYWLCKRHAPTQLKMRIVVRQFELGQLTEADLEAMFHGVLMKGWACYAPNNHIDLTGLRASEWDRFKHLAQSSEEDLPWRNDWDSDSKVTWSVLSELLRAKRTPAAQNDIIVTLMQLRQSETFVVIGPCRTYPPFEGRGIPYLVFPFVEPIQTVGA</sequence>
<evidence type="ECO:0000313" key="4">
    <source>
        <dbReference type="EMBL" id="KAJ3560596.1"/>
    </source>
</evidence>
<evidence type="ECO:0000256" key="2">
    <source>
        <dbReference type="SAM" id="MobiDB-lite"/>
    </source>
</evidence>
<dbReference type="PROSITE" id="PS50837">
    <property type="entry name" value="NACHT"/>
    <property type="match status" value="1"/>
</dbReference>
<feature type="compositionally biased region" description="Polar residues" evidence="2">
    <location>
        <begin position="138"/>
        <end position="154"/>
    </location>
</feature>